<dbReference type="Proteomes" id="UP000276417">
    <property type="component" value="Chromosome 2"/>
</dbReference>
<dbReference type="EMBL" id="CP034184">
    <property type="protein sequence ID" value="AZI44041.1"/>
    <property type="molecule type" value="Genomic_DNA"/>
</dbReference>
<proteinExistence type="predicted"/>
<sequence length="83" mass="8646">MLGISQDWGGGIEEANQRLAEVLPLDRAPRPKDEVNARLTGGVAARAAKAVRPGMDAASVESADAAPVDGRWAERQGAHISAD</sequence>
<keyword evidence="3" id="KW-1185">Reference proteome</keyword>
<gene>
    <name evidence="2" type="ORF">EHF33_14050</name>
</gene>
<dbReference type="KEGG" id="dph:EHF33_14050"/>
<name>A0A3G8YQR9_9DEIO</name>
<evidence type="ECO:0000313" key="2">
    <source>
        <dbReference type="EMBL" id="AZI44041.1"/>
    </source>
</evidence>
<evidence type="ECO:0000313" key="3">
    <source>
        <dbReference type="Proteomes" id="UP000276417"/>
    </source>
</evidence>
<feature type="region of interest" description="Disordered" evidence="1">
    <location>
        <begin position="48"/>
        <end position="70"/>
    </location>
</feature>
<accession>A0A3G8YQR9</accession>
<dbReference type="RefSeq" id="WP_124873316.1">
    <property type="nucleotide sequence ID" value="NZ_CP034184.1"/>
</dbReference>
<reference evidence="2 3" key="1">
    <citation type="submission" date="2018-11" db="EMBL/GenBank/DDBJ databases">
        <title>Deinococcus shelandsis sp. nov., isolated from South Shetland Islands soil of Antarctica.</title>
        <authorList>
            <person name="Tian J."/>
        </authorList>
    </citation>
    <scope>NUCLEOTIDE SEQUENCE [LARGE SCALE GENOMIC DNA]</scope>
    <source>
        <strain evidence="2 3">S14-83T</strain>
    </source>
</reference>
<dbReference type="OrthoDB" id="70277at2"/>
<evidence type="ECO:0000256" key="1">
    <source>
        <dbReference type="SAM" id="MobiDB-lite"/>
    </source>
</evidence>
<dbReference type="AlphaFoldDB" id="A0A3G8YQR9"/>
<organism evidence="2 3">
    <name type="scientific">Deinococcus psychrotolerans</name>
    <dbReference type="NCBI Taxonomy" id="2489213"/>
    <lineage>
        <taxon>Bacteria</taxon>
        <taxon>Thermotogati</taxon>
        <taxon>Deinococcota</taxon>
        <taxon>Deinococci</taxon>
        <taxon>Deinococcales</taxon>
        <taxon>Deinococcaceae</taxon>
        <taxon>Deinococcus</taxon>
    </lineage>
</organism>
<protein>
    <submittedName>
        <fullName evidence="2">Uncharacterized protein</fullName>
    </submittedName>
</protein>